<dbReference type="NCBIfam" id="NF045861">
    <property type="entry name" value="glide_Gli349"/>
    <property type="match status" value="1"/>
</dbReference>
<feature type="domain" description="Lipoprotein-associated type-17" evidence="2">
    <location>
        <begin position="668"/>
        <end position="746"/>
    </location>
</feature>
<feature type="transmembrane region" description="Helical" evidence="1">
    <location>
        <begin position="21"/>
        <end position="44"/>
    </location>
</feature>
<evidence type="ECO:0000313" key="3">
    <source>
        <dbReference type="EMBL" id="CAC13384.1"/>
    </source>
</evidence>
<dbReference type="InterPro" id="IPR032675">
    <property type="entry name" value="LRR_dom_sf"/>
</dbReference>
<feature type="domain" description="Lipoprotein-associated type-17" evidence="2">
    <location>
        <begin position="1723"/>
        <end position="1785"/>
    </location>
</feature>
<feature type="domain" description="Lipoprotein-associated type-17" evidence="2">
    <location>
        <begin position="2805"/>
        <end position="2887"/>
    </location>
</feature>
<keyword evidence="1" id="KW-1133">Transmembrane helix</keyword>
<keyword evidence="1" id="KW-0812">Transmembrane</keyword>
<reference evidence="3 4" key="1">
    <citation type="journal article" date="2001" name="Nucleic Acids Res.">
        <title>The complete genome sequence of the murine respiratory pathogen Mycoplasma pulmonis.</title>
        <authorList>
            <person name="Chambaud I."/>
            <person name="Heilig R."/>
            <person name="Ferris S."/>
            <person name="Barbe V."/>
            <person name="Samson D."/>
            <person name="Galisson F."/>
            <person name="Moszer I."/>
            <person name="Dybvig K."/>
            <person name="Wroblewski H."/>
            <person name="Viari A."/>
            <person name="Rocha E.P.C."/>
            <person name="Blanchard A."/>
        </authorList>
    </citation>
    <scope>NUCLEOTIDE SEQUENCE [LARGE SCALE GENOMIC DNA]</scope>
    <source>
        <strain evidence="3 4">UAB CTIP</strain>
    </source>
</reference>
<evidence type="ECO:0000259" key="2">
    <source>
        <dbReference type="Pfam" id="PF04200"/>
    </source>
</evidence>
<dbReference type="Pfam" id="PF04200">
    <property type="entry name" value="Lipoprotein_17"/>
    <property type="match status" value="8"/>
</dbReference>
<keyword evidence="1" id="KW-0472">Membrane</keyword>
<sequence>MELLLKTNFFWERGSMQKKTKAIIGITTGVVAVGATAGGLGAYIGTSKNIASDSDLYLVNTAPELVPVVSEKFLQSITARDLTLSDLQGKILDQENISFETRDLSVKYQIISFEQIANTNGQRISVTIRVSKGNQSKTYTKEINGFLTLVQGTEKFLNSINEDNIKDHIKLSLQEAAKDKNASQILATDIVVASDLVLRDYEIKVSSVNVASLTSVNVNLLISRNGIQKEVKQTIIGIIPAYQSKVDQANDVRPLIKDNLVISYNNGIDSPRDLINKVASQISLNDFHPIVPSDNDVDYKVVSIKASEQNAQSVILTIRKTSKTHGNNAPYSKDYTVEYDNLLSSDMFELYNNRVEANFSVNFQTQAKRSAYEYTISDLKTIGRFSIDDLQDPSKTISSLQQRGFKYDLVDWAGTDFSTGLATIEISYGQEKWRYSKSVSGFLSQNELQKRIFDELVSKFSANEITASRISSNNGRLVTQFVTSDFKIDTPEGDIYKRAGVNSQILSITNADDEKGSLTLKVRLIVGSNQKEFDINVTNLPTREVVHRFLIDNLVNELKNNEQRPSLVNRETLDSKKASEVQVSDFNPIRNSIEQDGRASAVLKSIENTNDQEGRLTLVYEISVKGVTNINSGIYKVDFGGFNSERKTKENLIRKYTEKQLVPFFDEKENKINFLPSQATSDNWSKFKFPALDDEDKNKNLKLSIVNTTEANDETGTLSLQVKVEIEGFSDPRVKDTYIVNVSGFSSNAYVKSQRDVEAYSREIAAENLIQLRKDSLIDKQTTQSNDSSLINKLEVLPFSKGGAEAKITNTRRKGDGKSEETILVVTLELKSQILATEEFYSKSFDFEVPGWASSELINNKNDLEGYVQNTLVSKRPIIPFVKDFDKSTTLVDAVKLEDFVKDYSVVHNGKGIKFEVISWSSNPLSEEQIRNFEQSNTEITHSGTATVRISIGENTNKWSDTYTFVVEGFPSSRKADNQKIVNDYVDLPETDTTKAKPLLARNVNRNTLAPRSLLTSHFEINTHRNRSRRVNVIIKSVEVDKNDQTKAIVTLEASAGSGNERATKEYAYRFEGFLNNLQEDIYNDIEAIARRINAAQRANNIELISSSFRLADPRSKKLASEALASDLFFANSNSGTIFSANIDSSGAQDISGKVRFTIRGTRDGESINSSTLVEATIFSPNAQLIINKAPELAPIFAGQVQEKTNANAQTSDLRVIAPQNQEYELEYKIVSLRAHNSTNRAIDGSEVSVQISVNIKGQSGFTPKVYTRIFSGYLSNDKFANKQKVDDYISRGSRANLVIDNAIKGQKSVIELEPSDFSFDFQAAGLNLEIGTITTKGTLNTTAVVEVLVSAGNTTNSRYTKSYNVEIAGFKEPGAAENRIKLKKYINDLANRKNPVLLQSVDKENTNASDLKASDFEIVKNAGFSGDIIQTIESIARKDRNPEVALVTIKVVTGEGDKVAEDKYTYEIPGFASNERIRHLGLISAYTSSMSEALYQRAKLTQNRKPNQVSLLAITQDQLSVNSNFTIDQLSNHSQLHFSVLSVVPKINEETTAIITIRIQAPTSNAGVADKDIATFTYSYEESGYLTNGQVPNFLKAQDYAKKAENQRSKPILNTGLDKNKTPVRRLTINSFTITQPTEEGLKLEITKVEPDPTNNNNAKVTITVVAGSGINENRSVTYEHIERGFASEGKAVNEANVKEYIESSDKALPSLVVGIEKERVEAQSISSSNLFIQQPDPTKGLSLTIEKVNVQDQSLIVEIRVSAGSGQNLASQTYNHTITGFATQEQTKNYALLRKYVTLPGRRTPSLVEPQSRSVKTVSQLQTNDWKIDQPGSGEYSSIQLSIKEIKELERDKSWAVVIVEATINGLKDTYQYLSSGFATQAKKVNIDLVQKWVKEQAQTNKPTLKNEVETQKANIAVINLNVDNDFIIPTNLPENLSIDLLSVSEKSDSETDQKIARLRVKVSAGRGSDYYEEFYYVDYEGFAERRVGQSIRAITNYIANVENRAQVFLKVTSSINKHPSEITKEDLDIPNSGVENIKVEITEVKKIENDATTLDLNRVTAIVRVSSTDQSLTSHTATYESNIFGFTTRASYLIQQLINSNARPSVLQTKDGSQQVVSQEERKKILPSEINVESDLSFNNVTINNLTNDDLKHFNFRFTNVNLNNDRGTLSLSVIAIVGATTRSFNISLEGFATASSRAVEKAPQLQYIYSNANLSQEEQSASKVNAVDFRLTSDSQANLPQNLTYTITNVVSSTYNVTQGSTTQSRTKATLTITISSSDQTSSRTYTQEIEGFVSDNRAENIVAVKGYLSEIQASGRAPESGTTVIQIPILDPSVIQNNSTDEFVNKILTNEHASLGININKNPQSNNSNLEQSILSAEVLTTNEYPAESVKLIIQVKSKKGDDQDHYSREYWVVYSGFIQRTGADILNIRRAIEASLRENDKAQHIVKVKESSREKITKIESTTTVGKNFFTTSDFEINNELIKTKVTNVQNIDNYNVEILSVLDISRENIISGNARVKIRISKKDNSSEKSEFIVNISGFETLSEAFDKYIKSSTRFIPSVKEANKDLWDTKATSEENFFSTPSQNKIDNKFDLAVKERFVFSVDTSKVKFKMELSKTIKTNFGIESTFFQSAQYEEDVDGFKKELFDTNDIFRVQYEKDGKTINKYVKENEKNSHNIDFTKIKKLEIGPNFSEIPKDYFKDASSLTELKINSGVSKIKESAFESAKLTSLELPNSLVEIGPNAFKNSVLTSLSGLEQTKLSALKENVFEKANDSIKTTIWNWKKELALKEEPILTSTNKIPSSEDKKAKKPSQFEQSNFSFAATKQEDSDIHFEITGFSQDDVFGTIEITYKIKIKKTDESFHVFDENNPSKKVLTDFKTNLEEKVTKIKDASSYFDSSKIETIEKRKDTSSNNTSTENQNKYRLVQWKDVNKGSQSVFLPQSSVNAPFVETTQIGDKTTSVLDFNNPQGSQIRNNSLFENLKPKSSAYLVWSNDASLKNQSKITLLSTFKNSSTHSLHFESKVLSGWIPGSGSLRFDQNNSNIDRESQDVNKANIESTENNITAKGSMPQSFIFGQESKTILEIYRDEQGRYEFTFFVFNNNDKVKRYKVRMKTEAVAKAYLIDLSSIGDTGNSKFQAKLKSVISFNQENNFLTYEERIKLLDELGKKWFNNISIKDDSSGKVENMTEYNNWKTAENKQNTTTTTTTS</sequence>
<dbReference type="eggNOG" id="ENOG5030NB5">
    <property type="taxonomic scope" value="Bacteria"/>
</dbReference>
<dbReference type="STRING" id="272635.gene:17576798"/>
<protein>
    <recommendedName>
        <fullName evidence="2">Lipoprotein-associated type-17 domain-containing protein</fullName>
    </recommendedName>
</protein>
<dbReference type="Proteomes" id="UP000000528">
    <property type="component" value="Chromosome"/>
</dbReference>
<feature type="domain" description="Lipoprotein-associated type-17" evidence="2">
    <location>
        <begin position="568"/>
        <end position="643"/>
    </location>
</feature>
<dbReference type="PIR" id="C90538">
    <property type="entry name" value="C90538"/>
</dbReference>
<dbReference type="HOGENOM" id="CLU_225417_0_0_14"/>
<dbReference type="InterPro" id="IPR026906">
    <property type="entry name" value="LRR_5"/>
</dbReference>
<proteinExistence type="predicted"/>
<keyword evidence="4" id="KW-1185">Reference proteome</keyword>
<evidence type="ECO:0000313" key="4">
    <source>
        <dbReference type="Proteomes" id="UP000000528"/>
    </source>
</evidence>
<feature type="domain" description="Lipoprotein-associated type-17" evidence="2">
    <location>
        <begin position="75"/>
        <end position="148"/>
    </location>
</feature>
<feature type="domain" description="Lipoprotein-associated type-17" evidence="2">
    <location>
        <begin position="1100"/>
        <end position="1169"/>
    </location>
</feature>
<feature type="domain" description="Lipoprotein-associated type-17" evidence="2">
    <location>
        <begin position="472"/>
        <end position="542"/>
    </location>
</feature>
<dbReference type="InterPro" id="IPR007326">
    <property type="entry name" value="Lipoprotein-assoc_dom"/>
</dbReference>
<dbReference type="KEGG" id="mpu:MYPU_2110"/>
<feature type="domain" description="Lipoprotein-associated type-17" evidence="2">
    <location>
        <begin position="2117"/>
        <end position="2197"/>
    </location>
</feature>
<accession>Q98QZ9</accession>
<dbReference type="EMBL" id="AL445563">
    <property type="protein sequence ID" value="CAC13384.1"/>
    <property type="molecule type" value="Genomic_DNA"/>
</dbReference>
<dbReference type="Pfam" id="PF13306">
    <property type="entry name" value="LRR_5"/>
    <property type="match status" value="1"/>
</dbReference>
<evidence type="ECO:0000256" key="1">
    <source>
        <dbReference type="SAM" id="Phobius"/>
    </source>
</evidence>
<dbReference type="Gene3D" id="3.80.10.10">
    <property type="entry name" value="Ribonuclease Inhibitor"/>
    <property type="match status" value="1"/>
</dbReference>
<name>Q98QZ9_MYCPU</name>
<organism evidence="4">
    <name type="scientific">Mycoplasmopsis pulmonis (strain UAB CTIP)</name>
    <name type="common">Mycoplasma pulmonis</name>
    <dbReference type="NCBI Taxonomy" id="272635"/>
    <lineage>
        <taxon>Bacteria</taxon>
        <taxon>Bacillati</taxon>
        <taxon>Mycoplasmatota</taxon>
        <taxon>Mycoplasmoidales</taxon>
        <taxon>Metamycoplasmataceae</taxon>
        <taxon>Mycoplasmopsis</taxon>
    </lineage>
</organism>
<gene>
    <name evidence="3" type="ordered locus">MYPU_2110</name>
</gene>